<organism evidence="2 3">
    <name type="scientific">Trichosporon asahii var. asahii (strain ATCC 90039 / CBS 2479 / JCM 2466 / KCTC 7840 / NBRC 103889/ NCYC 2677 / UAMH 7654)</name>
    <name type="common">Yeast</name>
    <dbReference type="NCBI Taxonomy" id="1186058"/>
    <lineage>
        <taxon>Eukaryota</taxon>
        <taxon>Fungi</taxon>
        <taxon>Dikarya</taxon>
        <taxon>Basidiomycota</taxon>
        <taxon>Agaricomycotina</taxon>
        <taxon>Tremellomycetes</taxon>
        <taxon>Trichosporonales</taxon>
        <taxon>Trichosporonaceae</taxon>
        <taxon>Trichosporon</taxon>
    </lineage>
</organism>
<comment type="caution">
    <text evidence="2">The sequence shown here is derived from an EMBL/GenBank/DDBJ whole genome shotgun (WGS) entry which is preliminary data.</text>
</comment>
<dbReference type="AlphaFoldDB" id="J6EQ16"/>
<feature type="compositionally biased region" description="Polar residues" evidence="1">
    <location>
        <begin position="13"/>
        <end position="25"/>
    </location>
</feature>
<proteinExistence type="predicted"/>
<sequence>MTHHDGHHDELQQDQTGKVPNPANETQVIEALDQQRAVNDQGYVKKVLENYIDNRKKEGDNDAKISEKLNIVLDRFPHYKNIVDEITNARGLPPCTQGDQSKRV</sequence>
<dbReference type="Proteomes" id="UP000002748">
    <property type="component" value="Unassembled WGS sequence"/>
</dbReference>
<evidence type="ECO:0000256" key="1">
    <source>
        <dbReference type="SAM" id="MobiDB-lite"/>
    </source>
</evidence>
<evidence type="ECO:0000313" key="2">
    <source>
        <dbReference type="EMBL" id="EJT46529.1"/>
    </source>
</evidence>
<dbReference type="KEGG" id="tasa:A1Q1_04868"/>
<dbReference type="VEuPathDB" id="FungiDB:A1Q1_04868"/>
<name>J6EQ16_TRIAS</name>
<evidence type="ECO:0000313" key="3">
    <source>
        <dbReference type="Proteomes" id="UP000002748"/>
    </source>
</evidence>
<accession>J6EQ16</accession>
<feature type="compositionally biased region" description="Basic and acidic residues" evidence="1">
    <location>
        <begin position="1"/>
        <end position="11"/>
    </location>
</feature>
<protein>
    <submittedName>
        <fullName evidence="2">Uncharacterized protein</fullName>
    </submittedName>
</protein>
<dbReference type="EMBL" id="ALBS01000285">
    <property type="protein sequence ID" value="EJT46529.1"/>
    <property type="molecule type" value="Genomic_DNA"/>
</dbReference>
<dbReference type="HOGENOM" id="CLU_2251930_0_0_1"/>
<reference evidence="2 3" key="1">
    <citation type="journal article" date="2012" name="Eukaryot. Cell">
        <title>Draft genome sequence of CBS 2479, the standard type strain of Trichosporon asahii.</title>
        <authorList>
            <person name="Yang R.Y."/>
            <person name="Li H.T."/>
            <person name="Zhu H."/>
            <person name="Zhou G.P."/>
            <person name="Wang M."/>
            <person name="Wang L."/>
        </authorList>
    </citation>
    <scope>NUCLEOTIDE SEQUENCE [LARGE SCALE GENOMIC DNA]</scope>
    <source>
        <strain evidence="3">ATCC 90039 / CBS 2479 / JCM 2466 / KCTC 7840 / NCYC 2677 / UAMH 7654</strain>
    </source>
</reference>
<feature type="region of interest" description="Disordered" evidence="1">
    <location>
        <begin position="1"/>
        <end position="25"/>
    </location>
</feature>
<dbReference type="GeneID" id="25988380"/>
<gene>
    <name evidence="2" type="ORF">A1Q1_04868</name>
</gene>
<dbReference type="RefSeq" id="XP_014178581.1">
    <property type="nucleotide sequence ID" value="XM_014323106.1"/>
</dbReference>